<dbReference type="Proteomes" id="UP000004995">
    <property type="component" value="Unassembled WGS sequence"/>
</dbReference>
<dbReference type="EMBL" id="AGNK02002016">
    <property type="status" value="NOT_ANNOTATED_CDS"/>
    <property type="molecule type" value="Genomic_DNA"/>
</dbReference>
<reference evidence="2" key="1">
    <citation type="journal article" date="2012" name="Nat. Biotechnol.">
        <title>Reference genome sequence of the model plant Setaria.</title>
        <authorList>
            <person name="Bennetzen J.L."/>
            <person name="Schmutz J."/>
            <person name="Wang H."/>
            <person name="Percifield R."/>
            <person name="Hawkins J."/>
            <person name="Pontaroli A.C."/>
            <person name="Estep M."/>
            <person name="Feng L."/>
            <person name="Vaughn J.N."/>
            <person name="Grimwood J."/>
            <person name="Jenkins J."/>
            <person name="Barry K."/>
            <person name="Lindquist E."/>
            <person name="Hellsten U."/>
            <person name="Deshpande S."/>
            <person name="Wang X."/>
            <person name="Wu X."/>
            <person name="Mitros T."/>
            <person name="Triplett J."/>
            <person name="Yang X."/>
            <person name="Ye C.Y."/>
            <person name="Mauro-Herrera M."/>
            <person name="Wang L."/>
            <person name="Li P."/>
            <person name="Sharma M."/>
            <person name="Sharma R."/>
            <person name="Ronald P.C."/>
            <person name="Panaud O."/>
            <person name="Kellogg E.A."/>
            <person name="Brutnell T.P."/>
            <person name="Doust A.N."/>
            <person name="Tuskan G.A."/>
            <person name="Rokhsar D."/>
            <person name="Devos K.M."/>
        </authorList>
    </citation>
    <scope>NUCLEOTIDE SEQUENCE [LARGE SCALE GENOMIC DNA]</scope>
    <source>
        <strain evidence="2">cv. Yugu1</strain>
    </source>
</reference>
<sequence>MILHSFLVTSLQNALNLSFASAVNQLHHLWCSNLNFIGIHDTFHVIVA</sequence>
<organism evidence="1 2">
    <name type="scientific">Setaria italica</name>
    <name type="common">Foxtail millet</name>
    <name type="synonym">Panicum italicum</name>
    <dbReference type="NCBI Taxonomy" id="4555"/>
    <lineage>
        <taxon>Eukaryota</taxon>
        <taxon>Viridiplantae</taxon>
        <taxon>Streptophyta</taxon>
        <taxon>Embryophyta</taxon>
        <taxon>Tracheophyta</taxon>
        <taxon>Spermatophyta</taxon>
        <taxon>Magnoliopsida</taxon>
        <taxon>Liliopsida</taxon>
        <taxon>Poales</taxon>
        <taxon>Poaceae</taxon>
        <taxon>PACMAD clade</taxon>
        <taxon>Panicoideae</taxon>
        <taxon>Panicodae</taxon>
        <taxon>Paniceae</taxon>
        <taxon>Cenchrinae</taxon>
        <taxon>Setaria</taxon>
    </lineage>
</organism>
<evidence type="ECO:0000313" key="2">
    <source>
        <dbReference type="Proteomes" id="UP000004995"/>
    </source>
</evidence>
<reference evidence="1" key="2">
    <citation type="submission" date="2018-08" db="UniProtKB">
        <authorList>
            <consortium name="EnsemblPlants"/>
        </authorList>
    </citation>
    <scope>IDENTIFICATION</scope>
    <source>
        <strain evidence="1">Yugu1</strain>
    </source>
</reference>
<proteinExistence type="predicted"/>
<name>K3ZGP7_SETIT</name>
<dbReference type="Gramene" id="KQL16570">
    <property type="protein sequence ID" value="KQL16570"/>
    <property type="gene ID" value="SETIT_025749mg"/>
</dbReference>
<dbReference type="AlphaFoldDB" id="K3ZGP7"/>
<keyword evidence="2" id="KW-1185">Reference proteome</keyword>
<dbReference type="EnsemblPlants" id="KQL16570">
    <property type="protein sequence ID" value="KQL16570"/>
    <property type="gene ID" value="SETIT_025749mg"/>
</dbReference>
<accession>K3ZGP7</accession>
<evidence type="ECO:0000313" key="1">
    <source>
        <dbReference type="EnsemblPlants" id="KQL16570"/>
    </source>
</evidence>
<dbReference type="HOGENOM" id="CLU_3160912_0_0_1"/>
<protein>
    <submittedName>
        <fullName evidence="1">Uncharacterized protein</fullName>
    </submittedName>
</protein>
<dbReference type="InParanoid" id="K3ZGP7"/>